<sequence length="129" mass="15174">MLWKVHYPLQIHYLNPHFHMHCELPLLYELPLPYHLPLHHLPLLLLHYSHQMTVHLHLQRTPLLLNLLHLLQRSFLLQQAQLKVCDKRKSPTISFPRSALSSLLPSTTRVRLGVPPSLCSSLLFFLSWC</sequence>
<name>A0A834SEA0_9FABA</name>
<keyword evidence="2" id="KW-1185">Reference proteome</keyword>
<gene>
    <name evidence="1" type="ORF">G2W53_041756</name>
</gene>
<evidence type="ECO:0000313" key="2">
    <source>
        <dbReference type="Proteomes" id="UP000634136"/>
    </source>
</evidence>
<reference evidence="1" key="1">
    <citation type="submission" date="2020-09" db="EMBL/GenBank/DDBJ databases">
        <title>Genome-Enabled Discovery of Anthraquinone Biosynthesis in Senna tora.</title>
        <authorList>
            <person name="Kang S.-H."/>
            <person name="Pandey R.P."/>
            <person name="Lee C.-M."/>
            <person name="Sim J.-S."/>
            <person name="Jeong J.-T."/>
            <person name="Choi B.-S."/>
            <person name="Jung M."/>
            <person name="Ginzburg D."/>
            <person name="Zhao K."/>
            <person name="Won S.Y."/>
            <person name="Oh T.-J."/>
            <person name="Yu Y."/>
            <person name="Kim N.-H."/>
            <person name="Lee O.R."/>
            <person name="Lee T.-H."/>
            <person name="Bashyal P."/>
            <person name="Kim T.-S."/>
            <person name="Lee W.-H."/>
            <person name="Kawkins C."/>
            <person name="Kim C.-K."/>
            <person name="Kim J.S."/>
            <person name="Ahn B.O."/>
            <person name="Rhee S.Y."/>
            <person name="Sohng J.K."/>
        </authorList>
    </citation>
    <scope>NUCLEOTIDE SEQUENCE</scope>
    <source>
        <tissue evidence="1">Leaf</tissue>
    </source>
</reference>
<accession>A0A834SEA0</accession>
<protein>
    <submittedName>
        <fullName evidence="1">Uncharacterized protein</fullName>
    </submittedName>
</protein>
<comment type="caution">
    <text evidence="1">The sequence shown here is derived from an EMBL/GenBank/DDBJ whole genome shotgun (WGS) entry which is preliminary data.</text>
</comment>
<dbReference type="Proteomes" id="UP000634136">
    <property type="component" value="Unassembled WGS sequence"/>
</dbReference>
<evidence type="ECO:0000313" key="1">
    <source>
        <dbReference type="EMBL" id="KAF7802645.1"/>
    </source>
</evidence>
<proteinExistence type="predicted"/>
<organism evidence="1 2">
    <name type="scientific">Senna tora</name>
    <dbReference type="NCBI Taxonomy" id="362788"/>
    <lineage>
        <taxon>Eukaryota</taxon>
        <taxon>Viridiplantae</taxon>
        <taxon>Streptophyta</taxon>
        <taxon>Embryophyta</taxon>
        <taxon>Tracheophyta</taxon>
        <taxon>Spermatophyta</taxon>
        <taxon>Magnoliopsida</taxon>
        <taxon>eudicotyledons</taxon>
        <taxon>Gunneridae</taxon>
        <taxon>Pentapetalae</taxon>
        <taxon>rosids</taxon>
        <taxon>fabids</taxon>
        <taxon>Fabales</taxon>
        <taxon>Fabaceae</taxon>
        <taxon>Caesalpinioideae</taxon>
        <taxon>Cassia clade</taxon>
        <taxon>Senna</taxon>
    </lineage>
</organism>
<dbReference type="AlphaFoldDB" id="A0A834SEA0"/>
<dbReference type="EMBL" id="JAAIUW010000013">
    <property type="protein sequence ID" value="KAF7802645.1"/>
    <property type="molecule type" value="Genomic_DNA"/>
</dbReference>